<evidence type="ECO:0000256" key="1">
    <source>
        <dbReference type="SAM" id="Coils"/>
    </source>
</evidence>
<dbReference type="InterPro" id="IPR029381">
    <property type="entry name" value="CAGE1_N"/>
</dbReference>
<dbReference type="Pfam" id="PF15066">
    <property type="entry name" value="CAGE1"/>
    <property type="match status" value="1"/>
</dbReference>
<name>A0A3Q0DT17_CARSF</name>
<dbReference type="KEGG" id="csyr:103256608"/>
<dbReference type="AlphaFoldDB" id="A0A3Q0DT17"/>
<evidence type="ECO:0000259" key="3">
    <source>
        <dbReference type="Pfam" id="PF15066"/>
    </source>
</evidence>
<keyword evidence="4" id="KW-1185">Reference proteome</keyword>
<gene>
    <name evidence="5" type="primary">CAGE1</name>
</gene>
<dbReference type="PANTHER" id="PTHR36864:SF1">
    <property type="entry name" value="CANCER-ASSOCIATED GENE 1 PROTEIN"/>
    <property type="match status" value="1"/>
</dbReference>
<feature type="domain" description="Cancer-associated gene protein 1 N-terminal" evidence="3">
    <location>
        <begin position="1"/>
        <end position="492"/>
    </location>
</feature>
<organism evidence="4 5">
    <name type="scientific">Carlito syrichta</name>
    <name type="common">Philippine tarsier</name>
    <name type="synonym">Tarsius syrichta</name>
    <dbReference type="NCBI Taxonomy" id="1868482"/>
    <lineage>
        <taxon>Eukaryota</taxon>
        <taxon>Metazoa</taxon>
        <taxon>Chordata</taxon>
        <taxon>Craniata</taxon>
        <taxon>Vertebrata</taxon>
        <taxon>Euteleostomi</taxon>
        <taxon>Mammalia</taxon>
        <taxon>Eutheria</taxon>
        <taxon>Euarchontoglires</taxon>
        <taxon>Primates</taxon>
        <taxon>Haplorrhini</taxon>
        <taxon>Tarsiiformes</taxon>
        <taxon>Tarsiidae</taxon>
        <taxon>Carlito</taxon>
    </lineage>
</organism>
<dbReference type="PANTHER" id="PTHR36864">
    <property type="entry name" value="CANCER-ASSOCIATED GENE 1 PROTEIN"/>
    <property type="match status" value="1"/>
</dbReference>
<evidence type="ECO:0000256" key="2">
    <source>
        <dbReference type="SAM" id="MobiDB-lite"/>
    </source>
</evidence>
<dbReference type="CTD" id="285782"/>
<feature type="coiled-coil region" evidence="1">
    <location>
        <begin position="291"/>
        <end position="532"/>
    </location>
</feature>
<keyword evidence="1" id="KW-0175">Coiled coil</keyword>
<reference evidence="5" key="1">
    <citation type="submission" date="2025-08" db="UniProtKB">
        <authorList>
            <consortium name="RefSeq"/>
        </authorList>
    </citation>
    <scope>IDENTIFICATION</scope>
</reference>
<proteinExistence type="predicted"/>
<dbReference type="Proteomes" id="UP000189704">
    <property type="component" value="Unplaced"/>
</dbReference>
<dbReference type="GeneID" id="103256608"/>
<protein>
    <submittedName>
        <fullName evidence="5">Cancer-associated gene 1 protein</fullName>
    </submittedName>
</protein>
<accession>A0A3Q0DT17</accession>
<dbReference type="InterPro" id="IPR052686">
    <property type="entry name" value="CAGE1_homolog"/>
</dbReference>
<dbReference type="RefSeq" id="XP_021566266.1">
    <property type="nucleotide sequence ID" value="XM_021710591.1"/>
</dbReference>
<dbReference type="OrthoDB" id="9898225at2759"/>
<dbReference type="STRING" id="1868482.ENSTSYP00000010430"/>
<sequence length="769" mass="88972">MSESDAMNVSSLPQGLTHSGSPICMETNSTTSDLPQDEIKSIKMKNECNSVLSGDAYSTVDNLLDDNNIGNYSQNALFQSVDSTNFSSLRQFEPICKFHWIEAFNDEITEKPELQNRVSNYAEDINIKQDLFKEENPMETSISTNKVQPANKCVMQPLRNPPVIHCSGETVKFTEKSLAKSTTKKSAHSLNQPHNFLYKESMHNTTSVSSKEIQNSGEIPEMLVSHQKEVTVECVERPEIVSTWSPADISSSGTSRENCKTADLEESLESSQPLEEDMALNEALWKLKHTNRKQQAQIQDLQHSNLCLEEKVKELQMKTTEQQVFTDVINKLKENVEELIEDKYKILLENKNTKKTLQNLQDILANTQKHLQESRNEKETLQLEFKKIKANYMCLRKRHKTEMQQKNECLSYCLEMDQILSKKEEEVERLQQFKGELEKTTASALDLLKREKEIREQEFLSLQEEFQKHKKEKLEENQKWKSRLEKLHAQVKNLQLISENERAKNTKLRQQINKVKNENAKCKQQVARSKEQNDVSEFETAQLKEQLEVMESDITKDTKTIHSNLFLNCSPCEEESLNPPDVQRTSELASIIHGLLALMTGLLTCQDITNPDAEHFKESEKISDIMLQKLKNFHLKKKNLDKELLKHKNRITTFRELIANEKAFQEHIIEVTDIDSDEAENVKNVPILLGAKLDKYHSLNEELDFLTISYEEIIECADQRLKISHSQIAHLEERNKYLEDLIRKPRERAKKSILRNLENQSKSMTVLTY</sequence>
<evidence type="ECO:0000313" key="4">
    <source>
        <dbReference type="Proteomes" id="UP000189704"/>
    </source>
</evidence>
<feature type="region of interest" description="Disordered" evidence="2">
    <location>
        <begin position="1"/>
        <end position="32"/>
    </location>
</feature>
<evidence type="ECO:0000313" key="5">
    <source>
        <dbReference type="RefSeq" id="XP_021566266.1"/>
    </source>
</evidence>